<dbReference type="GO" id="GO:0005506">
    <property type="term" value="F:iron ion binding"/>
    <property type="evidence" value="ECO:0007669"/>
    <property type="project" value="InterPro"/>
</dbReference>
<dbReference type="Gene3D" id="1.10.630.10">
    <property type="entry name" value="Cytochrome P450"/>
    <property type="match status" value="1"/>
</dbReference>
<dbReference type="SUPFAM" id="SSF48264">
    <property type="entry name" value="Cytochrome P450"/>
    <property type="match status" value="1"/>
</dbReference>
<dbReference type="AlphaFoldDB" id="A0A6C0G2Q5"/>
<evidence type="ECO:0000256" key="1">
    <source>
        <dbReference type="ARBA" id="ARBA00010617"/>
    </source>
</evidence>
<keyword evidence="8" id="KW-1185">Reference proteome</keyword>
<evidence type="ECO:0000256" key="3">
    <source>
        <dbReference type="ARBA" id="ARBA00022723"/>
    </source>
</evidence>
<keyword evidence="4" id="KW-0560">Oxidoreductase</keyword>
<dbReference type="InterPro" id="IPR036396">
    <property type="entry name" value="Cyt_P450_sf"/>
</dbReference>
<dbReference type="InterPro" id="IPR002397">
    <property type="entry name" value="Cyt_P450_B"/>
</dbReference>
<dbReference type="RefSeq" id="WP_162359133.1">
    <property type="nucleotide sequence ID" value="NZ_CP048209.1"/>
</dbReference>
<dbReference type="GO" id="GO:0020037">
    <property type="term" value="F:heme binding"/>
    <property type="evidence" value="ECO:0007669"/>
    <property type="project" value="InterPro"/>
</dbReference>
<keyword evidence="5" id="KW-0408">Iron</keyword>
<dbReference type="PANTHER" id="PTHR46696">
    <property type="entry name" value="P450, PUTATIVE (EUROFUNG)-RELATED"/>
    <property type="match status" value="1"/>
</dbReference>
<dbReference type="KEGG" id="plyc:GXP70_23795"/>
<evidence type="ECO:0000256" key="6">
    <source>
        <dbReference type="ARBA" id="ARBA00023033"/>
    </source>
</evidence>
<dbReference type="Proteomes" id="UP000476064">
    <property type="component" value="Chromosome"/>
</dbReference>
<protein>
    <submittedName>
        <fullName evidence="7">Cytochrome P450</fullName>
    </submittedName>
</protein>
<evidence type="ECO:0000256" key="5">
    <source>
        <dbReference type="ARBA" id="ARBA00023004"/>
    </source>
</evidence>
<dbReference type="PRINTS" id="PR00359">
    <property type="entry name" value="BP450"/>
</dbReference>
<evidence type="ECO:0000313" key="7">
    <source>
        <dbReference type="EMBL" id="QHT62702.1"/>
    </source>
</evidence>
<accession>A0A6C0G2Q5</accession>
<dbReference type="Pfam" id="PF00067">
    <property type="entry name" value="p450"/>
    <property type="match status" value="1"/>
</dbReference>
<keyword evidence="3" id="KW-0479">Metal-binding</keyword>
<name>A0A6C0G2Q5_9BACL</name>
<sequence>MSKQQTSFDKAGIAAWFAAYSDDMHRDPYPFYRYLLEQEPVLHLEERWTWIVSRFEDVSRVLKDPLFVREYRNAVPENQEMPSVSAEWKPVDGMLNNWMLFRDAPAHTRLRGLVSHAFTPRTMERLKPVIQEIADFLADGMAEQSRPDLIASYAFTLPVIVIADLLGVPSEDRALFRNWSHAFAKVLEGVDQSPQYVEQTIRATNEISAYFKDLIAQRRTSPREDMISDLLAAQEEQSDVLTEQEMIATCVLLLVAGHETTVNLIGNAVRLLLSEPGELARLSERPKLAATAVEEALRYESPVQMTGRIASADVEIGGRTIRRGQFVQVMLGAANRDAAQFAEPDRFDIARQPNRHLAFATGAHFCLGAPLARLEGEIALRTLASRFPNMRLTDDKPDWQPNILFRGHRTLPVLL</sequence>
<dbReference type="CDD" id="cd20625">
    <property type="entry name" value="CYP164-like"/>
    <property type="match status" value="1"/>
</dbReference>
<organism evidence="7 8">
    <name type="scientific">Paenibacillus lycopersici</name>
    <dbReference type="NCBI Taxonomy" id="2704462"/>
    <lineage>
        <taxon>Bacteria</taxon>
        <taxon>Bacillati</taxon>
        <taxon>Bacillota</taxon>
        <taxon>Bacilli</taxon>
        <taxon>Bacillales</taxon>
        <taxon>Paenibacillaceae</taxon>
        <taxon>Paenibacillus</taxon>
    </lineage>
</organism>
<keyword evidence="2" id="KW-0349">Heme</keyword>
<dbReference type="PANTHER" id="PTHR46696:SF1">
    <property type="entry name" value="CYTOCHROME P450 YJIB-RELATED"/>
    <property type="match status" value="1"/>
</dbReference>
<reference evidence="7 8" key="1">
    <citation type="submission" date="2020-01" db="EMBL/GenBank/DDBJ databases">
        <title>Paenibacillus sp. nov., isolated from tomato rhizosphere.</title>
        <authorList>
            <person name="Weon H.-Y."/>
            <person name="Lee S.A."/>
        </authorList>
    </citation>
    <scope>NUCLEOTIDE SEQUENCE [LARGE SCALE GENOMIC DNA]</scope>
    <source>
        <strain evidence="7 8">12200R-189</strain>
    </source>
</reference>
<dbReference type="GO" id="GO:0016705">
    <property type="term" value="F:oxidoreductase activity, acting on paired donors, with incorporation or reduction of molecular oxygen"/>
    <property type="evidence" value="ECO:0007669"/>
    <property type="project" value="InterPro"/>
</dbReference>
<keyword evidence="6" id="KW-0503">Monooxygenase</keyword>
<dbReference type="InterPro" id="IPR001128">
    <property type="entry name" value="Cyt_P450"/>
</dbReference>
<evidence type="ECO:0000313" key="8">
    <source>
        <dbReference type="Proteomes" id="UP000476064"/>
    </source>
</evidence>
<gene>
    <name evidence="7" type="ORF">GXP70_23795</name>
</gene>
<comment type="similarity">
    <text evidence="1">Belongs to the cytochrome P450 family.</text>
</comment>
<dbReference type="FunFam" id="1.10.630.10:FF:000018">
    <property type="entry name" value="Cytochrome P450 monooxygenase"/>
    <property type="match status" value="1"/>
</dbReference>
<proteinExistence type="inferred from homology"/>
<evidence type="ECO:0000256" key="4">
    <source>
        <dbReference type="ARBA" id="ARBA00023002"/>
    </source>
</evidence>
<dbReference type="EMBL" id="CP048209">
    <property type="protein sequence ID" value="QHT62702.1"/>
    <property type="molecule type" value="Genomic_DNA"/>
</dbReference>
<dbReference type="GO" id="GO:0004497">
    <property type="term" value="F:monooxygenase activity"/>
    <property type="evidence" value="ECO:0007669"/>
    <property type="project" value="UniProtKB-KW"/>
</dbReference>
<evidence type="ECO:0000256" key="2">
    <source>
        <dbReference type="ARBA" id="ARBA00022617"/>
    </source>
</evidence>